<organism evidence="1 2">
    <name type="scientific">Butyricicoccus faecihominis</name>
    <dbReference type="NCBI Taxonomy" id="1712515"/>
    <lineage>
        <taxon>Bacteria</taxon>
        <taxon>Bacillati</taxon>
        <taxon>Bacillota</taxon>
        <taxon>Clostridia</taxon>
        <taxon>Eubacteriales</taxon>
        <taxon>Butyricicoccaceae</taxon>
        <taxon>Butyricicoccus</taxon>
    </lineage>
</organism>
<name>A0ABQ1E1U6_9FIRM</name>
<comment type="caution">
    <text evidence="1">The sequence shown here is derived from an EMBL/GenBank/DDBJ whole genome shotgun (WGS) entry which is preliminary data.</text>
</comment>
<dbReference type="Gene3D" id="1.10.10.1400">
    <property type="entry name" value="Terminase, small subunit, N-terminal DNA-binding domain, HTH motif"/>
    <property type="match status" value="1"/>
</dbReference>
<evidence type="ECO:0000313" key="2">
    <source>
        <dbReference type="Proteomes" id="UP000620147"/>
    </source>
</evidence>
<dbReference type="InterPro" id="IPR038713">
    <property type="entry name" value="Terminase_Gp1_N_sf"/>
</dbReference>
<dbReference type="InterPro" id="IPR005335">
    <property type="entry name" value="Terminase_ssu"/>
</dbReference>
<keyword evidence="2" id="KW-1185">Reference proteome</keyword>
<accession>A0ABQ1E1U6</accession>
<evidence type="ECO:0000313" key="1">
    <source>
        <dbReference type="EMBL" id="GFO88900.1"/>
    </source>
</evidence>
<dbReference type="Proteomes" id="UP000620147">
    <property type="component" value="Unassembled WGS sequence"/>
</dbReference>
<proteinExistence type="predicted"/>
<protein>
    <recommendedName>
        <fullName evidence="3">Terminase small subunit</fullName>
    </recommendedName>
</protein>
<evidence type="ECO:0008006" key="3">
    <source>
        <dbReference type="Google" id="ProtNLM"/>
    </source>
</evidence>
<gene>
    <name evidence="1" type="ORF">BUFA31_20640</name>
</gene>
<dbReference type="Pfam" id="PF03592">
    <property type="entry name" value="Terminase_2"/>
    <property type="match status" value="1"/>
</dbReference>
<reference evidence="1 2" key="1">
    <citation type="submission" date="2020-06" db="EMBL/GenBank/DDBJ databases">
        <title>Characterization of fructooligosaccharide metabolism and fructooligosaccharide-degrading enzymes in human commensal butyrate producers.</title>
        <authorList>
            <person name="Tanno H."/>
            <person name="Fujii T."/>
            <person name="Hirano K."/>
            <person name="Maeno S."/>
            <person name="Tonozuka T."/>
            <person name="Sakamoto M."/>
            <person name="Ohkuma M."/>
            <person name="Tochio T."/>
            <person name="Endo A."/>
        </authorList>
    </citation>
    <scope>NUCLEOTIDE SEQUENCE [LARGE SCALE GENOMIC DNA]</scope>
    <source>
        <strain evidence="1 2">JCM 31056</strain>
    </source>
</reference>
<dbReference type="EMBL" id="BLYJ01000028">
    <property type="protein sequence ID" value="GFO88900.1"/>
    <property type="molecule type" value="Genomic_DNA"/>
</dbReference>
<sequence length="136" mass="15021">MLALIEGKSQREAYRSAYKAGRMKDETVDQCACRLLKNPKVSARYEELQAAVRGEAEQRSVATAADVLEELSNVGMGRVKYPAYDMFGNEHQQFPSVTQRTKALELLGKNYGLFTDKVNMSGAVPVVITGGDELED</sequence>